<feature type="compositionally biased region" description="Polar residues" evidence="2">
    <location>
        <begin position="392"/>
        <end position="423"/>
    </location>
</feature>
<evidence type="ECO:0000256" key="1">
    <source>
        <dbReference type="ARBA" id="ARBA00037957"/>
    </source>
</evidence>
<keyword evidence="4" id="KW-1185">Reference proteome</keyword>
<evidence type="ECO:0000256" key="2">
    <source>
        <dbReference type="SAM" id="MobiDB-lite"/>
    </source>
</evidence>
<feature type="region of interest" description="Disordered" evidence="2">
    <location>
        <begin position="392"/>
        <end position="497"/>
    </location>
</feature>
<dbReference type="AlphaFoldDB" id="A0A7J7IYZ0"/>
<comment type="caution">
    <text evidence="3">The sequence shown here is derived from an EMBL/GenBank/DDBJ whole genome shotgun (WGS) entry which is preliminary data.</text>
</comment>
<reference evidence="3" key="1">
    <citation type="submission" date="2020-06" db="EMBL/GenBank/DDBJ databases">
        <title>Draft genome of Bugula neritina, a colonial animal packing powerful symbionts and potential medicines.</title>
        <authorList>
            <person name="Rayko M."/>
        </authorList>
    </citation>
    <scope>NUCLEOTIDE SEQUENCE [LARGE SCALE GENOMIC DNA]</scope>
    <source>
        <strain evidence="3">Kwan_BN1</strain>
    </source>
</reference>
<evidence type="ECO:0000313" key="3">
    <source>
        <dbReference type="EMBL" id="KAF6018777.1"/>
    </source>
</evidence>
<dbReference type="EMBL" id="VXIV02003277">
    <property type="protein sequence ID" value="KAF6018777.1"/>
    <property type="molecule type" value="Genomic_DNA"/>
</dbReference>
<comment type="similarity">
    <text evidence="1">Belongs to the PC-esterase family.</text>
</comment>
<protein>
    <submittedName>
        <fullName evidence="3">PCED1A</fullName>
    </submittedName>
</protein>
<dbReference type="SUPFAM" id="SSF52266">
    <property type="entry name" value="SGNH hydrolase"/>
    <property type="match status" value="1"/>
</dbReference>
<dbReference type="OrthoDB" id="9975373at2759"/>
<organism evidence="3 4">
    <name type="scientific">Bugula neritina</name>
    <name type="common">Brown bryozoan</name>
    <name type="synonym">Sertularia neritina</name>
    <dbReference type="NCBI Taxonomy" id="10212"/>
    <lineage>
        <taxon>Eukaryota</taxon>
        <taxon>Metazoa</taxon>
        <taxon>Spiralia</taxon>
        <taxon>Lophotrochozoa</taxon>
        <taxon>Bryozoa</taxon>
        <taxon>Gymnolaemata</taxon>
        <taxon>Cheilostomatida</taxon>
        <taxon>Flustrina</taxon>
        <taxon>Buguloidea</taxon>
        <taxon>Bugulidae</taxon>
        <taxon>Bugula</taxon>
    </lineage>
</organism>
<sequence>MYKDLVAFIENGQLLSHKEAKCKGENSFRGDELIEGGVKDGLFNGSSYIEVREYRTQVYCIRFYFITRAYYDYSETILMDFLSQPVPDVVYLSSCCWDLTRWKDEVKSGENTLCQYKANLEILFTRLHEVLPQHSVVLWGCCMPIGDSIKGGVMDGAERNGSNSLRRDVLEANYFSSALATKHDIDVIDFHYFFRAFQIARKADGAHWNSSAHRNMTFMLMHHLSRCWGVTDMVAKPEYAVWVEAEVDHQNISWLSSSQCNIPSNYSGNQNSQHNMNLPDRRNWQHNMNPFDNQNWQHMNPFDNQNWLHMNLPNSQNWQHNMNPFNNHNWHNMNPFNNHNWHNMNPPDTRNWQHNMNPFDNQNWQHNINPFDNQNWHNMNPFNSQNWQMNPFSNSNWQHINSSDNQNWQHNMNPSGRQQTDSFGGQHRHERRNRSGGNCSLKMKNRKHCRVERKANPYHSGGDENQNCRKNRMPPHSKNLNNREPHQRRNPLAPINLNAQLHDYNGMRFF</sequence>
<dbReference type="Proteomes" id="UP000593567">
    <property type="component" value="Unassembled WGS sequence"/>
</dbReference>
<evidence type="ECO:0000313" key="4">
    <source>
        <dbReference type="Proteomes" id="UP000593567"/>
    </source>
</evidence>
<dbReference type="PANTHER" id="PTHR14469">
    <property type="entry name" value="SARCOMA ANTIGEN NY-SAR-23"/>
    <property type="match status" value="1"/>
</dbReference>
<name>A0A7J7IYZ0_BUGNE</name>
<dbReference type="PANTHER" id="PTHR14469:SF0">
    <property type="entry name" value="FAMILY WITH SEQUENCE SIMILARITY 113"/>
    <property type="match status" value="1"/>
</dbReference>
<accession>A0A7J7IYZ0</accession>
<proteinExistence type="inferred from homology"/>
<gene>
    <name evidence="3" type="ORF">EB796_022922</name>
</gene>